<name>A0A9P4LK49_9PLEO</name>
<evidence type="ECO:0000259" key="4">
    <source>
        <dbReference type="PROSITE" id="PS50075"/>
    </source>
</evidence>
<dbReference type="InterPro" id="IPR036736">
    <property type="entry name" value="ACP-like_sf"/>
</dbReference>
<dbReference type="Gene3D" id="3.30.300.30">
    <property type="match status" value="1"/>
</dbReference>
<dbReference type="Proteomes" id="UP000799777">
    <property type="component" value="Unassembled WGS sequence"/>
</dbReference>
<dbReference type="InterPro" id="IPR013120">
    <property type="entry name" value="FAR_NAD-bd"/>
</dbReference>
<dbReference type="InterPro" id="IPR009081">
    <property type="entry name" value="PP-bd_ACP"/>
</dbReference>
<reference evidence="5" key="1">
    <citation type="journal article" date="2020" name="Stud. Mycol.">
        <title>101 Dothideomycetes genomes: a test case for predicting lifestyles and emergence of pathogens.</title>
        <authorList>
            <person name="Haridas S."/>
            <person name="Albert R."/>
            <person name="Binder M."/>
            <person name="Bloem J."/>
            <person name="Labutti K."/>
            <person name="Salamov A."/>
            <person name="Andreopoulos B."/>
            <person name="Baker S."/>
            <person name="Barry K."/>
            <person name="Bills G."/>
            <person name="Bluhm B."/>
            <person name="Cannon C."/>
            <person name="Castanera R."/>
            <person name="Culley D."/>
            <person name="Daum C."/>
            <person name="Ezra D."/>
            <person name="Gonzalez J."/>
            <person name="Henrissat B."/>
            <person name="Kuo A."/>
            <person name="Liang C."/>
            <person name="Lipzen A."/>
            <person name="Lutzoni F."/>
            <person name="Magnuson J."/>
            <person name="Mondo S."/>
            <person name="Nolan M."/>
            <person name="Ohm R."/>
            <person name="Pangilinan J."/>
            <person name="Park H.-J."/>
            <person name="Ramirez L."/>
            <person name="Alfaro M."/>
            <person name="Sun H."/>
            <person name="Tritt A."/>
            <person name="Yoshinaga Y."/>
            <person name="Zwiers L.-H."/>
            <person name="Turgeon B."/>
            <person name="Goodwin S."/>
            <person name="Spatafora J."/>
            <person name="Crous P."/>
            <person name="Grigoriev I."/>
        </authorList>
    </citation>
    <scope>NUCLEOTIDE SEQUENCE</scope>
    <source>
        <strain evidence="5">CBS 110217</strain>
    </source>
</reference>
<sequence length="581" mass="63220">MLQEHCSTGPVPGTKRRPRLAPLTSITVCDVSNLSKNVPTSHEVKITAADPAAILFTSGSTGIPKGVVLSHGGLCNHLEALTVTHGFGAEVVLQQSSIGFDMSHNQIFMTLANGGTLVIVPESLRKDLPAIARIMLEQNVTYTSATPSEYLAWLRYGSESLFQSKSWNYATAGGEQFTPELLHGFQLIRDHSQHRFRVFNAYRPTECSMSSNEFEIILDGADDQQLTAGQALPNYATYILDSDLNTLPVGYPGEICIAGAGVAIGYLENTKETNKKFSKDPQSSSSAIKKGWNRLYRTGDKGVLRSDGTLQVIGRIEGDTQQSMLAASQGQLREVIVTPRGDPTILVAHAILSSDISNGGEQRFLQSLAASLPLPQYMRPSIIIPIDHMPLTASGKTRDVYTIDGNSDFFHVGGNSMLLIELRELVKKRFQVQLPLLRLFENSTLSAMAAAIQDLSSEDDSEIEWNLETDIPANYRQLSLNPTPTRSHTSGKTIVFTGATGFLGNHILRLLMDNPAVDKIHCIAVRDSGKLQEFAQSEKVVIHSGNLMLSRGGLLEAEASTIFNSADAIIHNPADVSFLKT</sequence>
<feature type="non-terminal residue" evidence="5">
    <location>
        <position position="581"/>
    </location>
</feature>
<feature type="domain" description="Carrier" evidence="4">
    <location>
        <begin position="380"/>
        <end position="456"/>
    </location>
</feature>
<dbReference type="EMBL" id="ML978221">
    <property type="protein sequence ID" value="KAF2027840.1"/>
    <property type="molecule type" value="Genomic_DNA"/>
</dbReference>
<dbReference type="Pfam" id="PF00550">
    <property type="entry name" value="PP-binding"/>
    <property type="match status" value="1"/>
</dbReference>
<comment type="caution">
    <text evidence="5">The sequence shown here is derived from an EMBL/GenBank/DDBJ whole genome shotgun (WGS) entry which is preliminary data.</text>
</comment>
<dbReference type="PROSITE" id="PS50075">
    <property type="entry name" value="CARRIER"/>
    <property type="match status" value="1"/>
</dbReference>
<dbReference type="SUPFAM" id="SSF51735">
    <property type="entry name" value="NAD(P)-binding Rossmann-fold domains"/>
    <property type="match status" value="1"/>
</dbReference>
<organism evidence="5 6">
    <name type="scientific">Setomelanomma holmii</name>
    <dbReference type="NCBI Taxonomy" id="210430"/>
    <lineage>
        <taxon>Eukaryota</taxon>
        <taxon>Fungi</taxon>
        <taxon>Dikarya</taxon>
        <taxon>Ascomycota</taxon>
        <taxon>Pezizomycotina</taxon>
        <taxon>Dothideomycetes</taxon>
        <taxon>Pleosporomycetidae</taxon>
        <taxon>Pleosporales</taxon>
        <taxon>Pleosporineae</taxon>
        <taxon>Phaeosphaeriaceae</taxon>
        <taxon>Setomelanomma</taxon>
    </lineage>
</organism>
<evidence type="ECO:0000313" key="6">
    <source>
        <dbReference type="Proteomes" id="UP000799777"/>
    </source>
</evidence>
<dbReference type="InterPro" id="IPR000873">
    <property type="entry name" value="AMP-dep_synth/lig_dom"/>
</dbReference>
<dbReference type="SUPFAM" id="SSF56801">
    <property type="entry name" value="Acetyl-CoA synthetase-like"/>
    <property type="match status" value="1"/>
</dbReference>
<evidence type="ECO:0000313" key="5">
    <source>
        <dbReference type="EMBL" id="KAF2027840.1"/>
    </source>
</evidence>
<dbReference type="Pfam" id="PF00501">
    <property type="entry name" value="AMP-binding"/>
    <property type="match status" value="1"/>
</dbReference>
<proteinExistence type="inferred from homology"/>
<dbReference type="InterPro" id="IPR020845">
    <property type="entry name" value="AMP-binding_CS"/>
</dbReference>
<dbReference type="InterPro" id="IPR036291">
    <property type="entry name" value="NAD(P)-bd_dom_sf"/>
</dbReference>
<dbReference type="OrthoDB" id="329835at2759"/>
<dbReference type="Gene3D" id="3.40.50.720">
    <property type="entry name" value="NAD(P)-binding Rossmann-like Domain"/>
    <property type="match status" value="1"/>
</dbReference>
<gene>
    <name evidence="5" type="ORF">EK21DRAFT_71167</name>
</gene>
<dbReference type="PANTHER" id="PTHR44845:SF7">
    <property type="entry name" value="PLIPASTATIN SYNTHASE SUBUNIT D"/>
    <property type="match status" value="1"/>
</dbReference>
<evidence type="ECO:0000256" key="2">
    <source>
        <dbReference type="ARBA" id="ARBA00022553"/>
    </source>
</evidence>
<protein>
    <submittedName>
        <fullName evidence="5">Acetyl-CoA synthetase-like protein</fullName>
    </submittedName>
</protein>
<dbReference type="SUPFAM" id="SSF47336">
    <property type="entry name" value="ACP-like"/>
    <property type="match status" value="1"/>
</dbReference>
<dbReference type="PROSITE" id="PS00455">
    <property type="entry name" value="AMP_BINDING"/>
    <property type="match status" value="1"/>
</dbReference>
<evidence type="ECO:0000256" key="3">
    <source>
        <dbReference type="ARBA" id="ARBA00029454"/>
    </source>
</evidence>
<comment type="similarity">
    <text evidence="3">Belongs to the NRP synthetase family.</text>
</comment>
<dbReference type="InterPro" id="IPR020806">
    <property type="entry name" value="PKS_PP-bd"/>
</dbReference>
<dbReference type="InterPro" id="IPR045851">
    <property type="entry name" value="AMP-bd_C_sf"/>
</dbReference>
<dbReference type="Gene3D" id="1.10.1200.10">
    <property type="entry name" value="ACP-like"/>
    <property type="match status" value="1"/>
</dbReference>
<dbReference type="GO" id="GO:0031177">
    <property type="term" value="F:phosphopantetheine binding"/>
    <property type="evidence" value="ECO:0007669"/>
    <property type="project" value="InterPro"/>
</dbReference>
<dbReference type="InterPro" id="IPR006162">
    <property type="entry name" value="Ppantetheine_attach_site"/>
</dbReference>
<accession>A0A9P4LK49</accession>
<keyword evidence="6" id="KW-1185">Reference proteome</keyword>
<dbReference type="PROSITE" id="PS00012">
    <property type="entry name" value="PHOSPHOPANTETHEINE"/>
    <property type="match status" value="1"/>
</dbReference>
<dbReference type="AlphaFoldDB" id="A0A9P4LK49"/>
<evidence type="ECO:0000256" key="1">
    <source>
        <dbReference type="ARBA" id="ARBA00022450"/>
    </source>
</evidence>
<keyword evidence="1" id="KW-0596">Phosphopantetheine</keyword>
<dbReference type="PANTHER" id="PTHR44845">
    <property type="entry name" value="CARRIER DOMAIN-CONTAINING PROTEIN"/>
    <property type="match status" value="1"/>
</dbReference>
<dbReference type="SMART" id="SM00823">
    <property type="entry name" value="PKS_PP"/>
    <property type="match status" value="1"/>
</dbReference>
<dbReference type="InterPro" id="IPR042099">
    <property type="entry name" value="ANL_N_sf"/>
</dbReference>
<keyword evidence="2" id="KW-0597">Phosphoprotein</keyword>
<dbReference type="Gene3D" id="3.40.50.12780">
    <property type="entry name" value="N-terminal domain of ligase-like"/>
    <property type="match status" value="1"/>
</dbReference>
<dbReference type="Pfam" id="PF07993">
    <property type="entry name" value="NAD_binding_4"/>
    <property type="match status" value="1"/>
</dbReference>